<reference evidence="2" key="1">
    <citation type="submission" date="2019-10" db="EMBL/GenBank/DDBJ databases">
        <authorList>
            <consortium name="DOE Joint Genome Institute"/>
            <person name="Kuo A."/>
            <person name="Miyauchi S."/>
            <person name="Kiss E."/>
            <person name="Drula E."/>
            <person name="Kohler A."/>
            <person name="Sanchez-Garcia M."/>
            <person name="Andreopoulos B."/>
            <person name="Barry K.W."/>
            <person name="Bonito G."/>
            <person name="Buee M."/>
            <person name="Carver A."/>
            <person name="Chen C."/>
            <person name="Cichocki N."/>
            <person name="Clum A."/>
            <person name="Culley D."/>
            <person name="Crous P.W."/>
            <person name="Fauchery L."/>
            <person name="Girlanda M."/>
            <person name="Hayes R."/>
            <person name="Keri Z."/>
            <person name="LaButti K."/>
            <person name="Lipzen A."/>
            <person name="Lombard V."/>
            <person name="Magnuson J."/>
            <person name="Maillard F."/>
            <person name="Morin E."/>
            <person name="Murat C."/>
            <person name="Nolan M."/>
            <person name="Ohm R."/>
            <person name="Pangilinan J."/>
            <person name="Pereira M."/>
            <person name="Perotto S."/>
            <person name="Peter M."/>
            <person name="Riley R."/>
            <person name="Sitrit Y."/>
            <person name="Stielow B."/>
            <person name="Szollosi G."/>
            <person name="Zifcakova L."/>
            <person name="Stursova M."/>
            <person name="Spatafora J.W."/>
            <person name="Tedersoo L."/>
            <person name="Vaario L.-M."/>
            <person name="Yamada A."/>
            <person name="Yan M."/>
            <person name="Wang P."/>
            <person name="Xu J."/>
            <person name="Bruns T."/>
            <person name="Baldrian P."/>
            <person name="Vilgalys R."/>
            <person name="Henrissat B."/>
            <person name="Grigoriev I.V."/>
            <person name="Hibbett D."/>
            <person name="Nagy L.G."/>
            <person name="Martin F.M."/>
        </authorList>
    </citation>
    <scope>NUCLEOTIDE SEQUENCE</scope>
    <source>
        <strain evidence="2">BED1</strain>
    </source>
</reference>
<dbReference type="EMBL" id="WHUW01000011">
    <property type="protein sequence ID" value="KAF8441026.1"/>
    <property type="molecule type" value="Genomic_DNA"/>
</dbReference>
<gene>
    <name evidence="2" type="ORF">L210DRAFT_3645270</name>
</gene>
<dbReference type="Proteomes" id="UP001194468">
    <property type="component" value="Unassembled WGS sequence"/>
</dbReference>
<evidence type="ECO:0000256" key="1">
    <source>
        <dbReference type="SAM" id="MobiDB-lite"/>
    </source>
</evidence>
<accession>A0AAD4BVT5</accession>
<reference evidence="2" key="2">
    <citation type="journal article" date="2020" name="Nat. Commun.">
        <title>Large-scale genome sequencing of mycorrhizal fungi provides insights into the early evolution of symbiotic traits.</title>
        <authorList>
            <person name="Miyauchi S."/>
            <person name="Kiss E."/>
            <person name="Kuo A."/>
            <person name="Drula E."/>
            <person name="Kohler A."/>
            <person name="Sanchez-Garcia M."/>
            <person name="Morin E."/>
            <person name="Andreopoulos B."/>
            <person name="Barry K.W."/>
            <person name="Bonito G."/>
            <person name="Buee M."/>
            <person name="Carver A."/>
            <person name="Chen C."/>
            <person name="Cichocki N."/>
            <person name="Clum A."/>
            <person name="Culley D."/>
            <person name="Crous P.W."/>
            <person name="Fauchery L."/>
            <person name="Girlanda M."/>
            <person name="Hayes R.D."/>
            <person name="Keri Z."/>
            <person name="LaButti K."/>
            <person name="Lipzen A."/>
            <person name="Lombard V."/>
            <person name="Magnuson J."/>
            <person name="Maillard F."/>
            <person name="Murat C."/>
            <person name="Nolan M."/>
            <person name="Ohm R.A."/>
            <person name="Pangilinan J."/>
            <person name="Pereira M.F."/>
            <person name="Perotto S."/>
            <person name="Peter M."/>
            <person name="Pfister S."/>
            <person name="Riley R."/>
            <person name="Sitrit Y."/>
            <person name="Stielow J.B."/>
            <person name="Szollosi G."/>
            <person name="Zifcakova L."/>
            <person name="Stursova M."/>
            <person name="Spatafora J.W."/>
            <person name="Tedersoo L."/>
            <person name="Vaario L.M."/>
            <person name="Yamada A."/>
            <person name="Yan M."/>
            <person name="Wang P."/>
            <person name="Xu J."/>
            <person name="Bruns T."/>
            <person name="Baldrian P."/>
            <person name="Vilgalys R."/>
            <person name="Dunand C."/>
            <person name="Henrissat B."/>
            <person name="Grigoriev I.V."/>
            <person name="Hibbett D."/>
            <person name="Nagy L.G."/>
            <person name="Martin F.M."/>
        </authorList>
    </citation>
    <scope>NUCLEOTIDE SEQUENCE</scope>
    <source>
        <strain evidence="2">BED1</strain>
    </source>
</reference>
<dbReference type="AlphaFoldDB" id="A0AAD4BVT5"/>
<sequence>MFAGPAARDDVVCHLNDIGNVMNMELNAHASYDNLHWGIEAKEEVPTNPGVHSLVFITLRDGEEIQFGKGPEGKKLGNGPLPTLCNLQLAVARVLKMSGAADIILEWKDDADDDGCYHLFSASEEFRKVFDAKLFLSGAEPWLDSHPLLIRESDGSQDPMAQPLSSSPLAQQLHRRVAYLDDVHTRGTDFKFPRAVILRHEVKNDRLVVVQMQIRGLVAKENPSIRVTTHWAIQEAWDDIQRQAPSWAQRGTNHQSRYEVWSRFCRDEATPKQSAEAWIQPEHKSLADMYMSAHSPDTTTATKLPEKICDRCENLGVLSLRNIRMDEVQEQEVSCEIEGPPEVSPATHFLHPDGIVPPPS</sequence>
<protein>
    <submittedName>
        <fullName evidence="2">Uncharacterized protein</fullName>
    </submittedName>
</protein>
<keyword evidence="3" id="KW-1185">Reference proteome</keyword>
<name>A0AAD4BVT5_BOLED</name>
<feature type="region of interest" description="Disordered" evidence="1">
    <location>
        <begin position="339"/>
        <end position="360"/>
    </location>
</feature>
<proteinExistence type="predicted"/>
<comment type="caution">
    <text evidence="2">The sequence shown here is derived from an EMBL/GenBank/DDBJ whole genome shotgun (WGS) entry which is preliminary data.</text>
</comment>
<evidence type="ECO:0000313" key="3">
    <source>
        <dbReference type="Proteomes" id="UP001194468"/>
    </source>
</evidence>
<evidence type="ECO:0000313" key="2">
    <source>
        <dbReference type="EMBL" id="KAF8441026.1"/>
    </source>
</evidence>
<organism evidence="2 3">
    <name type="scientific">Boletus edulis BED1</name>
    <dbReference type="NCBI Taxonomy" id="1328754"/>
    <lineage>
        <taxon>Eukaryota</taxon>
        <taxon>Fungi</taxon>
        <taxon>Dikarya</taxon>
        <taxon>Basidiomycota</taxon>
        <taxon>Agaricomycotina</taxon>
        <taxon>Agaricomycetes</taxon>
        <taxon>Agaricomycetidae</taxon>
        <taxon>Boletales</taxon>
        <taxon>Boletineae</taxon>
        <taxon>Boletaceae</taxon>
        <taxon>Boletoideae</taxon>
        <taxon>Boletus</taxon>
    </lineage>
</organism>